<keyword evidence="4" id="KW-0779">Telomere</keyword>
<evidence type="ECO:0000256" key="3">
    <source>
        <dbReference type="ARBA" id="ARBA00022454"/>
    </source>
</evidence>
<feature type="compositionally biased region" description="Basic residues" evidence="7">
    <location>
        <begin position="1717"/>
        <end position="1726"/>
    </location>
</feature>
<reference evidence="9 10" key="2">
    <citation type="submission" date="2017-04" db="EMBL/GenBank/DDBJ databases">
        <title>CpG methylation of centromeres and impact of large insertions on vertebrate speciation.</title>
        <authorList>
            <person name="Ichikawa K."/>
            <person name="Yoshimura J."/>
            <person name="Morishita S."/>
        </authorList>
    </citation>
    <scope>NUCLEOTIDE SEQUENCE</scope>
    <source>
        <strain evidence="9 10">HSOK</strain>
    </source>
</reference>
<dbReference type="CDD" id="cd14267">
    <property type="entry name" value="Rif1_CTD_C-II_like"/>
    <property type="match status" value="1"/>
</dbReference>
<dbReference type="GO" id="GO:0005634">
    <property type="term" value="C:nucleus"/>
    <property type="evidence" value="ECO:0007669"/>
    <property type="project" value="UniProtKB-SubCell"/>
</dbReference>
<feature type="compositionally biased region" description="Low complexity" evidence="7">
    <location>
        <begin position="377"/>
        <end position="390"/>
    </location>
</feature>
<proteinExistence type="predicted"/>
<feature type="domain" description="Telomere-associated protein Rif1 N-terminal" evidence="8">
    <location>
        <begin position="27"/>
        <end position="365"/>
    </location>
</feature>
<evidence type="ECO:0000256" key="6">
    <source>
        <dbReference type="ARBA" id="ARBA00023306"/>
    </source>
</evidence>
<feature type="region of interest" description="Disordered" evidence="7">
    <location>
        <begin position="1832"/>
        <end position="2075"/>
    </location>
</feature>
<dbReference type="SUPFAM" id="SSF48371">
    <property type="entry name" value="ARM repeat"/>
    <property type="match status" value="1"/>
</dbReference>
<keyword evidence="3" id="KW-0158">Chromosome</keyword>
<feature type="compositionally biased region" description="Basic and acidic residues" evidence="7">
    <location>
        <begin position="1511"/>
        <end position="1521"/>
    </location>
</feature>
<feature type="compositionally biased region" description="Basic and acidic residues" evidence="7">
    <location>
        <begin position="1917"/>
        <end position="1929"/>
    </location>
</feature>
<feature type="compositionally biased region" description="Basic and acidic residues" evidence="7">
    <location>
        <begin position="1488"/>
        <end position="1498"/>
    </location>
</feature>
<feature type="compositionally biased region" description="Polar residues" evidence="7">
    <location>
        <begin position="1194"/>
        <end position="1204"/>
    </location>
</feature>
<sequence>MMAAAGPPSTSSFLTLLETLEDDAAGQSEQIDAYLTIANRLSGDDGRHFLPAVEKHFPRLGKVLQVHVHSESVELSQAALQALGFCMFYSQVAVCVSDVFAEEILSALCSLITNSTHKNTCSRALWVISKQSFPADVVGKNVPMVLSSLESVWNRPNIQSVVIEHEVLNVIIKMLEQVPTQMAEGAVKWAKLVIPLVVHSASKVRLRAAAAMELGLPLLLTKQVEVAAAIEPIMASKLIPELQKLFMSKNETNVLKLWPLFVKLLGKLLHRGGPFINSLLHLEELGFRSSSPTVKKIAFIAWKSLIDNFALNPEILCSSKRMKLLLQPLLSIHVRTEALLLTKVEVWWYLVVQLGPNLSSHFDQVSVPLLQSTFGSTGSSVPGTPSRSSGQNGPSVPGTPKSGNSTFISLASTPRMSLGPSMQAASTFCSIQLLGLEMLLHYLVGPEVVACAAKNKLVLSLEPLTHSLLTGASSFSKHAAVLISTITVGFTGIGKDAPESLLAIIWTRLVRFVSLTIESSSKKERQGGEVLTSMLQALQSIAETLPADRLLVLLEATVKNIPPRVLGSTSFQVGKMDVLNGTPALFLILLVFNSSSLPAFVEDERFLVCLQTLITCGLSGPTSALAFVEAVLAAISRSASSLLMEQQWRLWTTLVSLLTDTITQSNEVNQGDALEHNFSAIHSSLMFPITHLLDGASLPQAAQKSMLSSWSKLYKVFARCSALVVTAEENICCEELCSKMAAAIDSEALKVPSTLNAMASILHVMVESVDFSPYTSQFQQKLKSPHTPINWVRKQSKALGNLSTFQILLVQTLHIYLEVVEESSEAIGSTLLSILSVIFNNLALTSAIKVALTSLVQPLALFYKQASSETSKFTAQLLGKLEKLLGDILGCLQIHCTLAYDSELLAQLTPLMSVLFLHKNKHLRTAITHFWNATFANSVSLTYPEEIRPVLSQVKKKTPIILPGFEVLTLPEELSEQFSSESSQLETELSGIPVSSAGKRDSMLGKAAEERGSRKSNKPVSTKLDFDSPRPPSRSVLEEEASIDFVFIPPETKERVLTEHQKEMKRTKRADIPAMYNNLDASLDTTVFSQYTQSQEDCIDEATAEQNVKGTEETPDEIPPKNEESKEVLMKELQEHDRTATTETTESPQEIIQDSDVSVVIEKKSDEATENVESKNDTSPNTSSSSDLVLGTPQKLNSRRQSFITLEKYSDGKPASPSNGTSFTGPQVAGNSHKVFSEASHVSTCLESQDFDPTVKLSPPDPESPRRPKDCRAKAEPVRLIERLPEDPGEDASVIPDMQTEMEGGDLIPKETNTEEEPAPDDLSTQTSPEEPRRSGRHRMRPQIPGEDPEEREAKFTNSKRRCSGEETKSVPPEAKQSRPNTRAKLAAEDSRKGDGLRTKSRRYSSELSQSTPKGKPDRKKKRSSEPKWSQTEKNSQSKNVSLLSNPEAEMSEGSPDQPKLNDGGNLSVMDSPTTTAAPQDTWPQAMKPEEKDAKLEPAETLEMKASSSDIADHSQEEEGSKICSPPKDPQNEMAHQIQSENMIKGMEGSEDILSQDNSPVTPSSSDSQPVTPSSSDSQPVTPSSSDSQPVTPSSSDSQPKPERKSRRSDALSDTERSKDKGQNMESVGPWRRSQTVSVRDVEAETKGGRKRRKKIQEDPLKCSPKSTAESSPSLDLSGTEFSQEGGRDLRRSSLKTGVTLESLKSATSETQNKSPVPKKRGRKPRGSPSRAMECKEGSGDVEMTQSLEGRTQVAEAPEAQDPQELHREEESSTQTETSEVLHSAAGDERKEDGMVQSSEPEDQNTLESAGLATHLILDPCICAADSVVPPQETGEKLNVSESSQMEKEVSEGSEAHPEKISMESNADPQDPSTAPNEEGVQGEHSQEPLAPVSQCGGESVSAAGAGTENGVAPVKDINEDGNTPKEDAEATQACVSKQTELVLLDPTWVGQESPMRPKDKVTGPDIGQSPSDSNTRGTWSPSASPSTSILKKAQKRPLEVETSSPLVKSRRVSFANPIQQQETADDIDRRSLAVGTNSPRRSKSNTIPQPKLVTTPTKGLQVRSPRNLHSPGYKSSKKCLISEMSQEPGAVSKDCIYPALVGCSAPVEAVLSQISSTMWFRGFGQLVRARNIRTVGDLSALTPGEIKTLPIRSPKMSNVKKALKIFEQQRRGRGGVELKSFDETEMMTSELEEPSAPHDPDEEEKTSGQLAAEPLVQLLSPDVPPELDTMALEGNQSPAQGLHPSGLLGELEALSSRMTLMELSSLSPQQLVDIHAHLGGMMSRMVAEMQTRLQKL</sequence>
<evidence type="ECO:0000313" key="9">
    <source>
        <dbReference type="Ensembl" id="ENSORLP00015021994.1"/>
    </source>
</evidence>
<evidence type="ECO:0000256" key="7">
    <source>
        <dbReference type="SAM" id="MobiDB-lite"/>
    </source>
</evidence>
<keyword evidence="6" id="KW-0131">Cell cycle</keyword>
<feature type="compositionally biased region" description="Basic and acidic residues" evidence="7">
    <location>
        <begin position="1386"/>
        <end position="1398"/>
    </location>
</feature>
<evidence type="ECO:0000313" key="10">
    <source>
        <dbReference type="Proteomes" id="UP000265200"/>
    </source>
</evidence>
<feature type="compositionally biased region" description="Polar residues" evidence="7">
    <location>
        <begin position="1969"/>
        <end position="1990"/>
    </location>
</feature>
<feature type="compositionally biased region" description="Low complexity" evidence="7">
    <location>
        <begin position="1177"/>
        <end position="1187"/>
    </location>
</feature>
<feature type="compositionally biased region" description="Basic and acidic residues" evidence="7">
    <location>
        <begin position="998"/>
        <end position="1013"/>
    </location>
</feature>
<dbReference type="Ensembl" id="ENSORLT00015014152.1">
    <property type="protein sequence ID" value="ENSORLP00015021994.1"/>
    <property type="gene ID" value="ENSORLG00015000009.1"/>
</dbReference>
<feature type="region of interest" description="Disordered" evidence="7">
    <location>
        <begin position="979"/>
        <end position="1037"/>
    </location>
</feature>
<dbReference type="InterPro" id="IPR022031">
    <property type="entry name" value="Rif1_N"/>
</dbReference>
<feature type="compositionally biased region" description="Polar residues" evidence="7">
    <location>
        <begin position="2035"/>
        <end position="2059"/>
    </location>
</feature>
<name>A0A3P9IQ18_ORYLA</name>
<dbReference type="Pfam" id="PF12231">
    <property type="entry name" value="Rif1_N"/>
    <property type="match status" value="1"/>
</dbReference>
<reference evidence="9" key="3">
    <citation type="submission" date="2025-08" db="UniProtKB">
        <authorList>
            <consortium name="Ensembl"/>
        </authorList>
    </citation>
    <scope>IDENTIFICATION</scope>
    <source>
        <strain evidence="9">HSOK</strain>
    </source>
</reference>
<dbReference type="InterPro" id="IPR016024">
    <property type="entry name" value="ARM-type_fold"/>
</dbReference>
<feature type="compositionally biased region" description="Low complexity" evidence="7">
    <location>
        <begin position="979"/>
        <end position="990"/>
    </location>
</feature>
<evidence type="ECO:0000256" key="1">
    <source>
        <dbReference type="ARBA" id="ARBA00004123"/>
    </source>
</evidence>
<feature type="compositionally biased region" description="Basic and acidic residues" evidence="7">
    <location>
        <begin position="1161"/>
        <end position="1176"/>
    </location>
</feature>
<feature type="region of interest" description="Disordered" evidence="7">
    <location>
        <begin position="2187"/>
        <end position="2209"/>
    </location>
</feature>
<reference key="1">
    <citation type="journal article" date="2007" name="Nature">
        <title>The medaka draft genome and insights into vertebrate genome evolution.</title>
        <authorList>
            <person name="Kasahara M."/>
            <person name="Naruse K."/>
            <person name="Sasaki S."/>
            <person name="Nakatani Y."/>
            <person name="Qu W."/>
            <person name="Ahsan B."/>
            <person name="Yamada T."/>
            <person name="Nagayasu Y."/>
            <person name="Doi K."/>
            <person name="Kasai Y."/>
            <person name="Jindo T."/>
            <person name="Kobayashi D."/>
            <person name="Shimada A."/>
            <person name="Toyoda A."/>
            <person name="Kuroki Y."/>
            <person name="Fujiyama A."/>
            <person name="Sasaki T."/>
            <person name="Shimizu A."/>
            <person name="Asakawa S."/>
            <person name="Shimizu N."/>
            <person name="Hashimoto S."/>
            <person name="Yang J."/>
            <person name="Lee Y."/>
            <person name="Matsushima K."/>
            <person name="Sugano S."/>
            <person name="Sakaizumi M."/>
            <person name="Narita T."/>
            <person name="Ohishi K."/>
            <person name="Haga S."/>
            <person name="Ohta F."/>
            <person name="Nomoto H."/>
            <person name="Nogata K."/>
            <person name="Morishita T."/>
            <person name="Endo T."/>
            <person name="Shin-I T."/>
            <person name="Takeda H."/>
            <person name="Morishita S."/>
            <person name="Kohara Y."/>
        </authorList>
    </citation>
    <scope>NUCLEOTIDE SEQUENCE [LARGE SCALE GENOMIC DNA]</scope>
    <source>
        <strain>Hd-rR</strain>
    </source>
</reference>
<feature type="compositionally biased region" description="Polar residues" evidence="7">
    <location>
        <begin position="1703"/>
        <end position="1715"/>
    </location>
</feature>
<accession>A0A3P9IQ18</accession>
<feature type="compositionally biased region" description="Polar residues" evidence="7">
    <location>
        <begin position="1216"/>
        <end position="1225"/>
    </location>
</feature>
<dbReference type="Proteomes" id="UP000265200">
    <property type="component" value="Chromosome 21"/>
</dbReference>
<comment type="subcellular location">
    <subcellularLocation>
        <location evidence="2">Chromosome</location>
        <location evidence="2">Telomere</location>
    </subcellularLocation>
    <subcellularLocation>
        <location evidence="1">Nucleus</location>
    </subcellularLocation>
</comment>
<reference evidence="9" key="4">
    <citation type="submission" date="2025-09" db="UniProtKB">
        <authorList>
            <consortium name="Ensembl"/>
        </authorList>
    </citation>
    <scope>IDENTIFICATION</scope>
    <source>
        <strain evidence="9">HSOK</strain>
    </source>
</reference>
<feature type="compositionally biased region" description="Polar residues" evidence="7">
    <location>
        <begin position="1469"/>
        <end position="1483"/>
    </location>
</feature>
<feature type="compositionally biased region" description="Polar residues" evidence="7">
    <location>
        <begin position="1863"/>
        <end position="1876"/>
    </location>
</feature>
<protein>
    <submittedName>
        <fullName evidence="9">Replication timing regulatory factor 1</fullName>
    </submittedName>
</protein>
<organism evidence="9 10">
    <name type="scientific">Oryzias latipes</name>
    <name type="common">Japanese rice fish</name>
    <name type="synonym">Japanese killifish</name>
    <dbReference type="NCBI Taxonomy" id="8090"/>
    <lineage>
        <taxon>Eukaryota</taxon>
        <taxon>Metazoa</taxon>
        <taxon>Chordata</taxon>
        <taxon>Craniata</taxon>
        <taxon>Vertebrata</taxon>
        <taxon>Euteleostomi</taxon>
        <taxon>Actinopterygii</taxon>
        <taxon>Neopterygii</taxon>
        <taxon>Teleostei</taxon>
        <taxon>Neoteleostei</taxon>
        <taxon>Acanthomorphata</taxon>
        <taxon>Ovalentaria</taxon>
        <taxon>Atherinomorphae</taxon>
        <taxon>Beloniformes</taxon>
        <taxon>Adrianichthyidae</taxon>
        <taxon>Oryziinae</taxon>
        <taxon>Oryzias</taxon>
    </lineage>
</organism>
<feature type="compositionally biased region" description="Low complexity" evidence="7">
    <location>
        <begin position="1559"/>
        <end position="1599"/>
    </location>
</feature>
<feature type="compositionally biased region" description="Basic and acidic residues" evidence="7">
    <location>
        <begin position="1263"/>
        <end position="1286"/>
    </location>
</feature>
<feature type="region of interest" description="Disordered" evidence="7">
    <location>
        <begin position="377"/>
        <end position="401"/>
    </location>
</feature>
<keyword evidence="5" id="KW-0539">Nucleus</keyword>
<feature type="compositionally biased region" description="Polar residues" evidence="7">
    <location>
        <begin position="1427"/>
        <end position="1445"/>
    </location>
</feature>
<evidence type="ECO:0000256" key="4">
    <source>
        <dbReference type="ARBA" id="ARBA00022895"/>
    </source>
</evidence>
<dbReference type="GO" id="GO:0000781">
    <property type="term" value="C:chromosome, telomeric region"/>
    <property type="evidence" value="ECO:0007669"/>
    <property type="project" value="UniProtKB-SubCell"/>
</dbReference>
<feature type="compositionally biased region" description="Basic and acidic residues" evidence="7">
    <location>
        <begin position="1600"/>
        <end position="1623"/>
    </location>
</feature>
<evidence type="ECO:0000256" key="5">
    <source>
        <dbReference type="ARBA" id="ARBA00023242"/>
    </source>
</evidence>
<feature type="compositionally biased region" description="Basic and acidic residues" evidence="7">
    <location>
        <begin position="1845"/>
        <end position="1862"/>
    </location>
</feature>
<dbReference type="PANTHER" id="PTHR22928">
    <property type="entry name" value="TELOMERE-ASSOCIATED PROTEIN RIF1"/>
    <property type="match status" value="1"/>
</dbReference>
<feature type="region of interest" description="Disordered" evidence="7">
    <location>
        <begin position="1106"/>
        <end position="1811"/>
    </location>
</feature>
<evidence type="ECO:0000256" key="2">
    <source>
        <dbReference type="ARBA" id="ARBA00004574"/>
    </source>
</evidence>
<evidence type="ECO:0000259" key="8">
    <source>
        <dbReference type="Pfam" id="PF12231"/>
    </source>
</evidence>
<feature type="compositionally biased region" description="Basic and acidic residues" evidence="7">
    <location>
        <begin position="1118"/>
        <end position="1140"/>
    </location>
</feature>
<feature type="compositionally biased region" description="Polar residues" evidence="7">
    <location>
        <begin position="1665"/>
        <end position="1683"/>
    </location>
</feature>
<feature type="compositionally biased region" description="Polar residues" evidence="7">
    <location>
        <begin position="1141"/>
        <end position="1156"/>
    </location>
</feature>
<dbReference type="PANTHER" id="PTHR22928:SF3">
    <property type="entry name" value="TELOMERE-ASSOCIATED PROTEIN RIF1"/>
    <property type="match status" value="1"/>
</dbReference>